<keyword evidence="8" id="KW-1185">Reference proteome</keyword>
<comment type="caution">
    <text evidence="7">The sequence shown here is derived from an EMBL/GenBank/DDBJ whole genome shotgun (WGS) entry which is preliminary data.</text>
</comment>
<evidence type="ECO:0000256" key="5">
    <source>
        <dbReference type="ARBA" id="ARBA00051231"/>
    </source>
</evidence>
<protein>
    <submittedName>
        <fullName evidence="7">Pyruvate dehydrogenase E1 component alpha subunit</fullName>
        <ecNumber evidence="7">1.2.4.1</ecNumber>
    </submittedName>
</protein>
<feature type="domain" description="Dehydrogenase E1 component" evidence="6">
    <location>
        <begin position="36"/>
        <end position="333"/>
    </location>
</feature>
<dbReference type="EMBL" id="JBEPMB010000006">
    <property type="protein sequence ID" value="MET3615068.1"/>
    <property type="molecule type" value="Genomic_DNA"/>
</dbReference>
<dbReference type="CDD" id="cd02000">
    <property type="entry name" value="TPP_E1_PDC_ADC_BCADC"/>
    <property type="match status" value="1"/>
</dbReference>
<dbReference type="RefSeq" id="WP_354557561.1">
    <property type="nucleotide sequence ID" value="NZ_JBEPMB010000006.1"/>
</dbReference>
<evidence type="ECO:0000313" key="7">
    <source>
        <dbReference type="EMBL" id="MET3615068.1"/>
    </source>
</evidence>
<dbReference type="InterPro" id="IPR050642">
    <property type="entry name" value="PDH_E1_Alpha_Subunit"/>
</dbReference>
<keyword evidence="2 7" id="KW-0560">Oxidoreductase</keyword>
<dbReference type="Proteomes" id="UP001549047">
    <property type="component" value="Unassembled WGS sequence"/>
</dbReference>
<reference evidence="7 8" key="1">
    <citation type="submission" date="2024-06" db="EMBL/GenBank/DDBJ databases">
        <title>Genomic Encyclopedia of Type Strains, Phase IV (KMG-IV): sequencing the most valuable type-strain genomes for metagenomic binning, comparative biology and taxonomic classification.</title>
        <authorList>
            <person name="Goeker M."/>
        </authorList>
    </citation>
    <scope>NUCLEOTIDE SEQUENCE [LARGE SCALE GENOMIC DNA]</scope>
    <source>
        <strain evidence="7 8">DSM 29780</strain>
    </source>
</reference>
<name>A0ABV2J2V8_9HYPH</name>
<dbReference type="InterPro" id="IPR029061">
    <property type="entry name" value="THDP-binding"/>
</dbReference>
<evidence type="ECO:0000259" key="6">
    <source>
        <dbReference type="Pfam" id="PF00676"/>
    </source>
</evidence>
<keyword evidence="3" id="KW-0786">Thiamine pyrophosphate</keyword>
<comment type="cofactor">
    <cofactor evidence="1">
        <name>thiamine diphosphate</name>
        <dbReference type="ChEBI" id="CHEBI:58937"/>
    </cofactor>
</comment>
<comment type="function">
    <text evidence="4">The pyruvate dehydrogenase complex catalyzes the overall conversion of pyruvate to acetyl-CoA and CO(2). It contains multiple copies of three enzymatic components: pyruvate dehydrogenase (E1), dihydrolipoamide acetyltransferase (E2) and lipoamide dehydrogenase (E3).</text>
</comment>
<dbReference type="SUPFAM" id="SSF52518">
    <property type="entry name" value="Thiamin diphosphate-binding fold (THDP-binding)"/>
    <property type="match status" value="1"/>
</dbReference>
<dbReference type="Pfam" id="PF00676">
    <property type="entry name" value="E1_dh"/>
    <property type="match status" value="1"/>
</dbReference>
<evidence type="ECO:0000256" key="1">
    <source>
        <dbReference type="ARBA" id="ARBA00001964"/>
    </source>
</evidence>
<evidence type="ECO:0000313" key="8">
    <source>
        <dbReference type="Proteomes" id="UP001549047"/>
    </source>
</evidence>
<dbReference type="Gene3D" id="3.40.50.970">
    <property type="match status" value="1"/>
</dbReference>
<accession>A0ABV2J2V8</accession>
<sequence length="350" mass="37512">MRNFEDSLGPLADPKQLTSALELRNASTDWLLGCYRDMRAIRRAEETIAALYSAKETLTPVHLGIGQEAVAVGVSAHLNDGDRIYSGHRGHSHYLAMHASMKGLMAEVLGRATGASGGMGGSMHLFAPEAGFHGSVPIVGATIPIAVGAAIACKMDGRGQVAVCYFGDGACEEGVLHESLNLARVMDLPVLFVCENNLYSSHLDIHLRQPSNSVARIAEAHRVARRVVDGNDVMAVADAASELIGACRRGEGPAFLEAVTFRWLGHVGPNADIDVGVHRSPGELEAWKRRDPIRRLVDALIHDRNLDTSVLEDIDREIDAEVSDAVAFARGSGFPEDRVLMDYVYAGAGA</sequence>
<dbReference type="PANTHER" id="PTHR11516:SF60">
    <property type="entry name" value="PYRUVATE DEHYDROGENASE E1 COMPONENT SUBUNIT ALPHA"/>
    <property type="match status" value="1"/>
</dbReference>
<dbReference type="PANTHER" id="PTHR11516">
    <property type="entry name" value="PYRUVATE DEHYDROGENASE E1 COMPONENT, ALPHA SUBUNIT BACTERIAL AND ORGANELLAR"/>
    <property type="match status" value="1"/>
</dbReference>
<evidence type="ECO:0000256" key="2">
    <source>
        <dbReference type="ARBA" id="ARBA00023002"/>
    </source>
</evidence>
<dbReference type="InterPro" id="IPR001017">
    <property type="entry name" value="DH_E1"/>
</dbReference>
<evidence type="ECO:0000256" key="4">
    <source>
        <dbReference type="ARBA" id="ARBA00025211"/>
    </source>
</evidence>
<dbReference type="EC" id="1.2.4.1" evidence="7"/>
<gene>
    <name evidence="7" type="ORF">ABID16_003411</name>
</gene>
<keyword evidence="7" id="KW-0670">Pyruvate</keyword>
<evidence type="ECO:0000256" key="3">
    <source>
        <dbReference type="ARBA" id="ARBA00023052"/>
    </source>
</evidence>
<proteinExistence type="predicted"/>
<organism evidence="7 8">
    <name type="scientific">Rhizobium aquaticum</name>
    <dbReference type="NCBI Taxonomy" id="1549636"/>
    <lineage>
        <taxon>Bacteria</taxon>
        <taxon>Pseudomonadati</taxon>
        <taxon>Pseudomonadota</taxon>
        <taxon>Alphaproteobacteria</taxon>
        <taxon>Hyphomicrobiales</taxon>
        <taxon>Rhizobiaceae</taxon>
        <taxon>Rhizobium/Agrobacterium group</taxon>
        <taxon>Rhizobium</taxon>
    </lineage>
</organism>
<dbReference type="GO" id="GO:0004739">
    <property type="term" value="F:pyruvate dehydrogenase (acetyl-transferring) activity"/>
    <property type="evidence" value="ECO:0007669"/>
    <property type="project" value="UniProtKB-EC"/>
</dbReference>
<comment type="catalytic activity">
    <reaction evidence="5">
        <text>N(6)-[(R)-lipoyl]-L-lysyl-[protein] + pyruvate + H(+) = N(6)-[(R)-S(8)-acetyldihydrolipoyl]-L-lysyl-[protein] + CO2</text>
        <dbReference type="Rhea" id="RHEA:19189"/>
        <dbReference type="Rhea" id="RHEA-COMP:10474"/>
        <dbReference type="Rhea" id="RHEA-COMP:10478"/>
        <dbReference type="ChEBI" id="CHEBI:15361"/>
        <dbReference type="ChEBI" id="CHEBI:15378"/>
        <dbReference type="ChEBI" id="CHEBI:16526"/>
        <dbReference type="ChEBI" id="CHEBI:83099"/>
        <dbReference type="ChEBI" id="CHEBI:83111"/>
        <dbReference type="EC" id="1.2.4.1"/>
    </reaction>
</comment>